<dbReference type="FunFam" id="3.20.20.70:FF:000009">
    <property type="entry name" value="1-(5-phosphoribosyl)-5-[(5-phosphoribosylamino)methylideneamino] imidazole-4-carboxamide isomerase"/>
    <property type="match status" value="1"/>
</dbReference>
<evidence type="ECO:0000256" key="4">
    <source>
        <dbReference type="ARBA" id="ARBA00009667"/>
    </source>
</evidence>
<evidence type="ECO:0000256" key="2">
    <source>
        <dbReference type="ARBA" id="ARBA00004496"/>
    </source>
</evidence>
<dbReference type="OrthoDB" id="9781903at2"/>
<evidence type="ECO:0000256" key="7">
    <source>
        <dbReference type="ARBA" id="ARBA00023102"/>
    </source>
</evidence>
<evidence type="ECO:0000256" key="6">
    <source>
        <dbReference type="ARBA" id="ARBA00022605"/>
    </source>
</evidence>
<dbReference type="SUPFAM" id="SSF51366">
    <property type="entry name" value="Ribulose-phoshate binding barrel"/>
    <property type="match status" value="1"/>
</dbReference>
<evidence type="ECO:0000313" key="12">
    <source>
        <dbReference type="EMBL" id="TGN10487.1"/>
    </source>
</evidence>
<dbReference type="Pfam" id="PF00977">
    <property type="entry name" value="His_biosynth"/>
    <property type="match status" value="1"/>
</dbReference>
<evidence type="ECO:0000256" key="1">
    <source>
        <dbReference type="ARBA" id="ARBA00000901"/>
    </source>
</evidence>
<protein>
    <recommendedName>
        <fullName evidence="9 11">1-(5-phosphoribosyl)-5-[(5-phosphoribosylamino)methylideneamino] imidazole-4-carboxamide isomerase</fullName>
        <ecNumber evidence="9 11">5.3.1.16</ecNumber>
    </recommendedName>
    <alternativeName>
        <fullName evidence="9">Phosphoribosylformimino-5-aminoimidazole carboxamide ribotide isomerase</fullName>
    </alternativeName>
</protein>
<reference evidence="12" key="1">
    <citation type="journal article" date="2019" name="PLoS Negl. Trop. Dis.">
        <title>Revisiting the worldwide diversity of Leptospira species in the environment.</title>
        <authorList>
            <person name="Vincent A.T."/>
            <person name="Schiettekatte O."/>
            <person name="Bourhy P."/>
            <person name="Veyrier F.J."/>
            <person name="Picardeau M."/>
        </authorList>
    </citation>
    <scope>NUCLEOTIDE SEQUENCE [LARGE SCALE GENOMIC DNA]</scope>
    <source>
        <strain evidence="12">201400974</strain>
    </source>
</reference>
<feature type="active site" description="Proton donor" evidence="9">
    <location>
        <position position="130"/>
    </location>
</feature>
<dbReference type="GO" id="GO:0003949">
    <property type="term" value="F:1-(5-phosphoribosyl)-5-[(5-phosphoribosylamino)methylideneamino]imidazole-4-carboxamide isomerase activity"/>
    <property type="evidence" value="ECO:0007669"/>
    <property type="project" value="UniProtKB-UniRule"/>
</dbReference>
<dbReference type="InterPro" id="IPR044524">
    <property type="entry name" value="Isoase_HisA-like"/>
</dbReference>
<dbReference type="Proteomes" id="UP000298264">
    <property type="component" value="Unassembled WGS sequence"/>
</dbReference>
<dbReference type="InterPro" id="IPR013785">
    <property type="entry name" value="Aldolase_TIM"/>
</dbReference>
<evidence type="ECO:0000256" key="10">
    <source>
        <dbReference type="RuleBase" id="RU003657"/>
    </source>
</evidence>
<evidence type="ECO:0000256" key="9">
    <source>
        <dbReference type="HAMAP-Rule" id="MF_01014"/>
    </source>
</evidence>
<dbReference type="Gene3D" id="3.20.20.70">
    <property type="entry name" value="Aldolase class I"/>
    <property type="match status" value="1"/>
</dbReference>
<organism evidence="12 13">
    <name type="scientific">Leptospira ilyithenensis</name>
    <dbReference type="NCBI Taxonomy" id="2484901"/>
    <lineage>
        <taxon>Bacteria</taxon>
        <taxon>Pseudomonadati</taxon>
        <taxon>Spirochaetota</taxon>
        <taxon>Spirochaetia</taxon>
        <taxon>Leptospirales</taxon>
        <taxon>Leptospiraceae</taxon>
        <taxon>Leptospira</taxon>
    </lineage>
</organism>
<evidence type="ECO:0000256" key="3">
    <source>
        <dbReference type="ARBA" id="ARBA00005133"/>
    </source>
</evidence>
<gene>
    <name evidence="9 12" type="primary">hisA</name>
    <name evidence="12" type="ORF">EHS11_09360</name>
</gene>
<comment type="similarity">
    <text evidence="4 9 10">Belongs to the HisA/HisF family.</text>
</comment>
<dbReference type="GO" id="GO:0005737">
    <property type="term" value="C:cytoplasm"/>
    <property type="evidence" value="ECO:0007669"/>
    <property type="project" value="UniProtKB-SubCell"/>
</dbReference>
<dbReference type="InterPro" id="IPR006062">
    <property type="entry name" value="His_biosynth"/>
</dbReference>
<dbReference type="InterPro" id="IPR023016">
    <property type="entry name" value="HisA/PriA"/>
</dbReference>
<keyword evidence="7 9" id="KW-0368">Histidine biosynthesis</keyword>
<dbReference type="NCBIfam" id="TIGR00007">
    <property type="entry name" value="1-(5-phosphoribosyl)-5-[(5-phosphoribosylamino)methylideneamino]imidazole-4-carboxamide isomerase"/>
    <property type="match status" value="1"/>
</dbReference>
<dbReference type="PANTHER" id="PTHR43090:SF2">
    <property type="entry name" value="1-(5-PHOSPHORIBOSYL)-5-[(5-PHOSPHORIBOSYLAMINO)METHYLIDENEAMINO] IMIDAZOLE-4-CARBOXAMIDE ISOMERASE"/>
    <property type="match status" value="1"/>
</dbReference>
<sequence length="244" mass="26896">MFIIPAIDLLDNEAVRLTQGDYSQKTVYSSHPEEMAISFEKDGGKLLHIVDLNAAKTGQSKNEVAIRNIRSSCSMKLELGGGIRSLESMLFFDDLGIDRFILGTIAVEKPEVVKDGISRFGVDRIVVGVDAKDGYVRTKGWETNSGITSAKFLEQMYEAGVRHIIFTDISKDGMMLGPNFGIYKEFLDQFSDLKLIASGGVSSLSDLKELSRITEGKLYGAITGKAVYEGKINLKETFLEFSKV</sequence>
<feature type="active site" description="Proton acceptor" evidence="9">
    <location>
        <position position="8"/>
    </location>
</feature>
<comment type="pathway">
    <text evidence="3 9 11">Amino-acid biosynthesis; L-histidine biosynthesis; L-histidine from 5-phospho-alpha-D-ribose 1-diphosphate: step 4/9.</text>
</comment>
<keyword evidence="5 9" id="KW-0963">Cytoplasm</keyword>
<dbReference type="CDD" id="cd04732">
    <property type="entry name" value="HisA"/>
    <property type="match status" value="1"/>
</dbReference>
<comment type="catalytic activity">
    <reaction evidence="1 9 11">
        <text>1-(5-phospho-beta-D-ribosyl)-5-[(5-phospho-beta-D-ribosylamino)methylideneamino]imidazole-4-carboxamide = 5-[(5-phospho-1-deoxy-D-ribulos-1-ylimino)methylamino]-1-(5-phospho-beta-D-ribosyl)imidazole-4-carboxamide</text>
        <dbReference type="Rhea" id="RHEA:15469"/>
        <dbReference type="ChEBI" id="CHEBI:58435"/>
        <dbReference type="ChEBI" id="CHEBI:58525"/>
        <dbReference type="EC" id="5.3.1.16"/>
    </reaction>
</comment>
<dbReference type="GO" id="GO:0000162">
    <property type="term" value="P:L-tryptophan biosynthetic process"/>
    <property type="evidence" value="ECO:0007669"/>
    <property type="project" value="TreeGrafter"/>
</dbReference>
<dbReference type="InterPro" id="IPR006063">
    <property type="entry name" value="HisA_bact_arch"/>
</dbReference>
<accession>A0A4R9LQH9</accession>
<evidence type="ECO:0000256" key="8">
    <source>
        <dbReference type="ARBA" id="ARBA00023235"/>
    </source>
</evidence>
<proteinExistence type="inferred from homology"/>
<keyword evidence="8 9" id="KW-0413">Isomerase</keyword>
<evidence type="ECO:0000313" key="13">
    <source>
        <dbReference type="Proteomes" id="UP000298264"/>
    </source>
</evidence>
<evidence type="ECO:0000256" key="5">
    <source>
        <dbReference type="ARBA" id="ARBA00022490"/>
    </source>
</evidence>
<dbReference type="EC" id="5.3.1.16" evidence="9 11"/>
<name>A0A4R9LQH9_9LEPT</name>
<comment type="subcellular location">
    <subcellularLocation>
        <location evidence="2 9 11">Cytoplasm</location>
    </subcellularLocation>
</comment>
<comment type="caution">
    <text evidence="12">The sequence shown here is derived from an EMBL/GenBank/DDBJ whole genome shotgun (WGS) entry which is preliminary data.</text>
</comment>
<dbReference type="InterPro" id="IPR011060">
    <property type="entry name" value="RibuloseP-bd_barrel"/>
</dbReference>
<dbReference type="HAMAP" id="MF_01014">
    <property type="entry name" value="HisA"/>
    <property type="match status" value="1"/>
</dbReference>
<keyword evidence="13" id="KW-1185">Reference proteome</keyword>
<dbReference type="EMBL" id="RQHV01000043">
    <property type="protein sequence ID" value="TGN10487.1"/>
    <property type="molecule type" value="Genomic_DNA"/>
</dbReference>
<dbReference type="AlphaFoldDB" id="A0A4R9LQH9"/>
<dbReference type="PANTHER" id="PTHR43090">
    <property type="entry name" value="1-(5-PHOSPHORIBOSYL)-5-[(5-PHOSPHORIBOSYLAMINO)METHYLIDENEAMINO] IMIDAZOLE-4-CARBOXAMIDE ISOMERASE"/>
    <property type="match status" value="1"/>
</dbReference>
<dbReference type="RefSeq" id="WP_135764120.1">
    <property type="nucleotide sequence ID" value="NZ_RQHV01000043.1"/>
</dbReference>
<dbReference type="UniPathway" id="UPA00031">
    <property type="reaction ID" value="UER00009"/>
</dbReference>
<dbReference type="GO" id="GO:0000105">
    <property type="term" value="P:L-histidine biosynthetic process"/>
    <property type="evidence" value="ECO:0007669"/>
    <property type="project" value="UniProtKB-UniRule"/>
</dbReference>
<keyword evidence="6 9" id="KW-0028">Amino-acid biosynthesis</keyword>
<evidence type="ECO:0000256" key="11">
    <source>
        <dbReference type="RuleBase" id="RU003658"/>
    </source>
</evidence>